<dbReference type="SMART" id="SM00331">
    <property type="entry name" value="PP2C_SIG"/>
    <property type="match status" value="1"/>
</dbReference>
<keyword evidence="3" id="KW-1185">Reference proteome</keyword>
<evidence type="ECO:0000259" key="1">
    <source>
        <dbReference type="SMART" id="SM00331"/>
    </source>
</evidence>
<dbReference type="EMBL" id="AP024237">
    <property type="protein sequence ID" value="BCO34581.1"/>
    <property type="molecule type" value="Genomic_DNA"/>
</dbReference>
<sequence>MAVELGDDAALFAVLDGLGHGTEAAAAALRAAQVLRGSPAEPLEALVRLCHHALANTRGVAMTLARIDFEAGVLHWTGVGNVAANLVAKAASGVDVRSSARLTGGIVGYRLPEIPPLQPVSIRPGDLLIIASDGIDENHFDSIDFAAPATTIAEQILDRHGKNTDDALVLAARHRGFPS</sequence>
<gene>
    <name evidence="2" type="ORF">MHEC_10140</name>
</gene>
<dbReference type="Pfam" id="PF07228">
    <property type="entry name" value="SpoIIE"/>
    <property type="match status" value="1"/>
</dbReference>
<name>A0A7R7JG86_9MYCO</name>
<protein>
    <submittedName>
        <fullName evidence="2">Stage II sporulation protein E</fullName>
    </submittedName>
</protein>
<accession>A0A7R7JG86</accession>
<dbReference type="Gene3D" id="3.60.40.10">
    <property type="entry name" value="PPM-type phosphatase domain"/>
    <property type="match status" value="1"/>
</dbReference>
<reference evidence="2 3" key="1">
    <citation type="submission" date="2020-12" db="EMBL/GenBank/DDBJ databases">
        <title>Complete genome sequence of Mycobacterium heckeshornense JCM 15655T, closely related to a pathogenic non-tuberculous mycobacterial species Mycobacterium xenopi.</title>
        <authorList>
            <person name="Yoshida M."/>
            <person name="Fukano H."/>
            <person name="Asakura T."/>
            <person name="Suzuki M."/>
            <person name="Hoshino Y."/>
        </authorList>
    </citation>
    <scope>NUCLEOTIDE SEQUENCE [LARGE SCALE GENOMIC DNA]</scope>
    <source>
        <strain evidence="2 3">JCM 15655</strain>
    </source>
</reference>
<dbReference type="AlphaFoldDB" id="A0A7R7JG86"/>
<dbReference type="Proteomes" id="UP000595446">
    <property type="component" value="Chromosome"/>
</dbReference>
<dbReference type="PANTHER" id="PTHR35801">
    <property type="entry name" value="PHOSPHOSERINE PHOSPHATASE RSBX"/>
    <property type="match status" value="1"/>
</dbReference>
<evidence type="ECO:0000313" key="2">
    <source>
        <dbReference type="EMBL" id="BCO34581.1"/>
    </source>
</evidence>
<proteinExistence type="predicted"/>
<evidence type="ECO:0000313" key="3">
    <source>
        <dbReference type="Proteomes" id="UP000595446"/>
    </source>
</evidence>
<dbReference type="InterPro" id="IPR001932">
    <property type="entry name" value="PPM-type_phosphatase-like_dom"/>
</dbReference>
<dbReference type="SUPFAM" id="SSF81606">
    <property type="entry name" value="PP2C-like"/>
    <property type="match status" value="1"/>
</dbReference>
<organism evidence="2 3">
    <name type="scientific">Mycobacterium heckeshornense</name>
    <dbReference type="NCBI Taxonomy" id="110505"/>
    <lineage>
        <taxon>Bacteria</taxon>
        <taxon>Bacillati</taxon>
        <taxon>Actinomycetota</taxon>
        <taxon>Actinomycetes</taxon>
        <taxon>Mycobacteriales</taxon>
        <taxon>Mycobacteriaceae</taxon>
        <taxon>Mycobacterium</taxon>
    </lineage>
</organism>
<feature type="domain" description="PPM-type phosphatase" evidence="1">
    <location>
        <begin position="2"/>
        <end position="174"/>
    </location>
</feature>
<dbReference type="InterPro" id="IPR036457">
    <property type="entry name" value="PPM-type-like_dom_sf"/>
</dbReference>
<dbReference type="InterPro" id="IPR039248">
    <property type="entry name" value="Ptase_RsbX"/>
</dbReference>
<dbReference type="PANTHER" id="PTHR35801:SF1">
    <property type="entry name" value="PHOSPHOSERINE PHOSPHATASE RSBX"/>
    <property type="match status" value="1"/>
</dbReference>